<name>A0A448E0K3_PSEFL</name>
<dbReference type="InterPro" id="IPR013431">
    <property type="entry name" value="Delta_60_rpt"/>
</dbReference>
<dbReference type="NCBIfam" id="TIGR02608">
    <property type="entry name" value="delta_60_rpt"/>
    <property type="match status" value="4"/>
</dbReference>
<dbReference type="OrthoDB" id="6876366at2"/>
<accession>A0A448E0K3</accession>
<evidence type="ECO:0000313" key="1">
    <source>
        <dbReference type="EMBL" id="VEF12569.1"/>
    </source>
</evidence>
<dbReference type="RefSeq" id="WP_126365908.1">
    <property type="nucleotide sequence ID" value="NZ_LR134318.1"/>
</dbReference>
<dbReference type="Pfam" id="PF17164">
    <property type="entry name" value="DUF5122"/>
    <property type="match status" value="2"/>
</dbReference>
<dbReference type="Proteomes" id="UP000281909">
    <property type="component" value="Chromosome"/>
</dbReference>
<proteinExistence type="predicted"/>
<protein>
    <submittedName>
        <fullName evidence="1">RTX toxins-related Ca2+-binding protein</fullName>
    </submittedName>
</protein>
<dbReference type="AlphaFoldDB" id="A0A448E0K3"/>
<gene>
    <name evidence="1" type="ORF">NCTC9428_04227</name>
</gene>
<dbReference type="EMBL" id="LR134318">
    <property type="protein sequence ID" value="VEF12569.1"/>
    <property type="molecule type" value="Genomic_DNA"/>
</dbReference>
<reference evidence="1 2" key="1">
    <citation type="submission" date="2018-12" db="EMBL/GenBank/DDBJ databases">
        <authorList>
            <consortium name="Pathogen Informatics"/>
        </authorList>
    </citation>
    <scope>NUCLEOTIDE SEQUENCE [LARGE SCALE GENOMIC DNA]</scope>
    <source>
        <strain evidence="1 2">NCTC9428</strain>
    </source>
</reference>
<dbReference type="Gene3D" id="2.80.10.50">
    <property type="match status" value="2"/>
</dbReference>
<sequence length="440" mass="46778">MTTSDKTHIRNMSGKIDLEFAVNGVAKIAIPNSEASDISSVINGPDGSVFACGTVSIQQMANFFVVALGVNGDVIREFGDNGYVIGKFEDDASYGASLMLAGDKLVLAGSAYIGTDPFPALARLDLQGAFDPTFGLNGTGRIVLHIPGPPEAKGCTNRPVGLSTNSMKDLNHACILNKLDDEKILLTHYFFRFGAPSYGVIIRTHANGLIDTGFATKGVLPVIAPGFETGQTQIQSVAVDSSGRYLACGGVFCLDSKPVKTFFARYSSEGQSDSTFGPQGFRIIHEQDALPGGCRAVSMAPMPDGYFSSVGYSVHDPYTAQLLRLTAEGEFDPTFNDGKPLNTRLADNGTIFRALVIAADGKSVVAGTIDKRKNTFTFDIVVARFHESGQLDTNFNDGLGWARTRLSSAADAAVSVLLLNDKIYVGGISDSKGIIVRYHA</sequence>
<evidence type="ECO:0000313" key="2">
    <source>
        <dbReference type="Proteomes" id="UP000281909"/>
    </source>
</evidence>
<organism evidence="1 2">
    <name type="scientific">Pseudomonas fluorescens</name>
    <dbReference type="NCBI Taxonomy" id="294"/>
    <lineage>
        <taxon>Bacteria</taxon>
        <taxon>Pseudomonadati</taxon>
        <taxon>Pseudomonadota</taxon>
        <taxon>Gammaproteobacteria</taxon>
        <taxon>Pseudomonadales</taxon>
        <taxon>Pseudomonadaceae</taxon>
        <taxon>Pseudomonas</taxon>
    </lineage>
</organism>